<reference evidence="2 3" key="1">
    <citation type="journal article" date="2019" name="Int. J. Syst. Evol. Microbiol.">
        <title>The Global Catalogue of Microorganisms (GCM) 10K type strain sequencing project: providing services to taxonomists for standard genome sequencing and annotation.</title>
        <authorList>
            <consortium name="The Broad Institute Genomics Platform"/>
            <consortium name="The Broad Institute Genome Sequencing Center for Infectious Disease"/>
            <person name="Wu L."/>
            <person name="Ma J."/>
        </authorList>
    </citation>
    <scope>NUCLEOTIDE SEQUENCE [LARGE SCALE GENOMIC DNA]</scope>
    <source>
        <strain evidence="2 3">JCM 15577</strain>
    </source>
</reference>
<dbReference type="Proteomes" id="UP001501690">
    <property type="component" value="Unassembled WGS sequence"/>
</dbReference>
<evidence type="ECO:0008006" key="4">
    <source>
        <dbReference type="Google" id="ProtNLM"/>
    </source>
</evidence>
<evidence type="ECO:0000313" key="3">
    <source>
        <dbReference type="Proteomes" id="UP001501690"/>
    </source>
</evidence>
<sequence>MGPSDTLPIRGLVGLAKAEAKRWGALRATTTHAAAAFAQSWPAEFTQAFGPDGSLQVARLLAADKATGSEAEIRNMITASPDATDLALRLHSALRPDLLVADLLTMPDGFDGTPVAPPASTATPSSTPAPPSLLRREEALNLAARLLSAEPLIPAIIGPRGGGKTSLAAEVATLLHELPTPLPVIFFDPGSATDDEPAMLLGETLAALTQRTVVVVEDVDDLARLGTSEPDVSILREIWRAERFPLARLLVTFTAPHHERLTELYRALDDKLALAPLAPWDPEILRELVTMEARSLTERHGVAIDRAAVDSALAAPTPSDRLGHPALALSRLDVACARAVLTGAGGISGADVENP</sequence>
<proteinExistence type="predicted"/>
<evidence type="ECO:0000256" key="1">
    <source>
        <dbReference type="SAM" id="MobiDB-lite"/>
    </source>
</evidence>
<comment type="caution">
    <text evidence="2">The sequence shown here is derived from an EMBL/GenBank/DDBJ whole genome shotgun (WGS) entry which is preliminary data.</text>
</comment>
<dbReference type="SUPFAM" id="SSF52540">
    <property type="entry name" value="P-loop containing nucleoside triphosphate hydrolases"/>
    <property type="match status" value="1"/>
</dbReference>
<gene>
    <name evidence="2" type="ORF">GCM10009808_10060</name>
</gene>
<feature type="region of interest" description="Disordered" evidence="1">
    <location>
        <begin position="111"/>
        <end position="132"/>
    </location>
</feature>
<organism evidence="2 3">
    <name type="scientific">Microbacterium sediminicola</name>
    <dbReference type="NCBI Taxonomy" id="415210"/>
    <lineage>
        <taxon>Bacteria</taxon>
        <taxon>Bacillati</taxon>
        <taxon>Actinomycetota</taxon>
        <taxon>Actinomycetes</taxon>
        <taxon>Micrococcales</taxon>
        <taxon>Microbacteriaceae</taxon>
        <taxon>Microbacterium</taxon>
    </lineage>
</organism>
<dbReference type="RefSeq" id="WP_344070059.1">
    <property type="nucleotide sequence ID" value="NZ_BAAAPL010000001.1"/>
</dbReference>
<accession>A0ABN2HWZ7</accession>
<name>A0ABN2HWZ7_9MICO</name>
<dbReference type="InterPro" id="IPR027417">
    <property type="entry name" value="P-loop_NTPase"/>
</dbReference>
<protein>
    <recommendedName>
        <fullName evidence="4">AAA+ ATPase domain-containing protein</fullName>
    </recommendedName>
</protein>
<evidence type="ECO:0000313" key="2">
    <source>
        <dbReference type="EMBL" id="GAA1694944.1"/>
    </source>
</evidence>
<keyword evidence="3" id="KW-1185">Reference proteome</keyword>
<dbReference type="EMBL" id="BAAAPL010000001">
    <property type="protein sequence ID" value="GAA1694944.1"/>
    <property type="molecule type" value="Genomic_DNA"/>
</dbReference>